<dbReference type="Gene3D" id="1.20.120.450">
    <property type="entry name" value="dinb family like domain"/>
    <property type="match status" value="1"/>
</dbReference>
<dbReference type="Pfam" id="PF07606">
    <property type="entry name" value="DUF1569"/>
    <property type="match status" value="1"/>
</dbReference>
<accession>A0A517VSK6</accession>
<gene>
    <name evidence="1" type="ORF">V144x_13890</name>
</gene>
<proteinExistence type="predicted"/>
<dbReference type="InterPro" id="IPR034660">
    <property type="entry name" value="DinB/YfiT-like"/>
</dbReference>
<sequence>MPINTKTVQDRRDVHYNSMDQLLEDAEQMVAGPSRTLGNWSLGQILEHLAITMHKSIDGFPALAPWPIRAMIRLMMKQKFLTQPMPAGFQISKKIEAVLPKENDAAKALNELRAAIERLKQELPQALNPGLGRLTVDEWNAFHLRHAELHMSFVTLE</sequence>
<evidence type="ECO:0000313" key="2">
    <source>
        <dbReference type="Proteomes" id="UP000318704"/>
    </source>
</evidence>
<dbReference type="KEGG" id="gaw:V144x_13890"/>
<name>A0A517VSK6_9PLAN</name>
<dbReference type="RefSeq" id="WP_144983229.1">
    <property type="nucleotide sequence ID" value="NZ_CP037920.1"/>
</dbReference>
<dbReference type="SUPFAM" id="SSF109854">
    <property type="entry name" value="DinB/YfiT-like putative metalloenzymes"/>
    <property type="match status" value="1"/>
</dbReference>
<organism evidence="1 2">
    <name type="scientific">Gimesia aquarii</name>
    <dbReference type="NCBI Taxonomy" id="2527964"/>
    <lineage>
        <taxon>Bacteria</taxon>
        <taxon>Pseudomonadati</taxon>
        <taxon>Planctomycetota</taxon>
        <taxon>Planctomycetia</taxon>
        <taxon>Planctomycetales</taxon>
        <taxon>Planctomycetaceae</taxon>
        <taxon>Gimesia</taxon>
    </lineage>
</organism>
<dbReference type="InterPro" id="IPR011463">
    <property type="entry name" value="DUF1569"/>
</dbReference>
<protein>
    <recommendedName>
        <fullName evidence="3">DinB superfamily protein</fullName>
    </recommendedName>
</protein>
<dbReference type="EMBL" id="CP037920">
    <property type="protein sequence ID" value="QDT95939.1"/>
    <property type="molecule type" value="Genomic_DNA"/>
</dbReference>
<reference evidence="1 2" key="1">
    <citation type="submission" date="2019-03" db="EMBL/GenBank/DDBJ databases">
        <title>Deep-cultivation of Planctomycetes and their phenomic and genomic characterization uncovers novel biology.</title>
        <authorList>
            <person name="Wiegand S."/>
            <person name="Jogler M."/>
            <person name="Boedeker C."/>
            <person name="Pinto D."/>
            <person name="Vollmers J."/>
            <person name="Rivas-Marin E."/>
            <person name="Kohn T."/>
            <person name="Peeters S.H."/>
            <person name="Heuer A."/>
            <person name="Rast P."/>
            <person name="Oberbeckmann S."/>
            <person name="Bunk B."/>
            <person name="Jeske O."/>
            <person name="Meyerdierks A."/>
            <person name="Storesund J.E."/>
            <person name="Kallscheuer N."/>
            <person name="Luecker S."/>
            <person name="Lage O.M."/>
            <person name="Pohl T."/>
            <person name="Merkel B.J."/>
            <person name="Hornburger P."/>
            <person name="Mueller R.-W."/>
            <person name="Bruemmer F."/>
            <person name="Labrenz M."/>
            <person name="Spormann A.M."/>
            <person name="Op den Camp H."/>
            <person name="Overmann J."/>
            <person name="Amann R."/>
            <person name="Jetten M.S.M."/>
            <person name="Mascher T."/>
            <person name="Medema M.H."/>
            <person name="Devos D.P."/>
            <person name="Kaster A.-K."/>
            <person name="Ovreas L."/>
            <person name="Rohde M."/>
            <person name="Galperin M.Y."/>
            <person name="Jogler C."/>
        </authorList>
    </citation>
    <scope>NUCLEOTIDE SEQUENCE [LARGE SCALE GENOMIC DNA]</scope>
    <source>
        <strain evidence="1 2">V144</strain>
    </source>
</reference>
<dbReference type="AlphaFoldDB" id="A0A517VSK6"/>
<evidence type="ECO:0008006" key="3">
    <source>
        <dbReference type="Google" id="ProtNLM"/>
    </source>
</evidence>
<dbReference type="Proteomes" id="UP000318704">
    <property type="component" value="Chromosome"/>
</dbReference>
<evidence type="ECO:0000313" key="1">
    <source>
        <dbReference type="EMBL" id="QDT95939.1"/>
    </source>
</evidence>